<dbReference type="KEGG" id="saz:Sama_0453"/>
<organism evidence="2 3">
    <name type="scientific">Shewanella amazonensis (strain ATCC BAA-1098 / SB2B)</name>
    <dbReference type="NCBI Taxonomy" id="326297"/>
    <lineage>
        <taxon>Bacteria</taxon>
        <taxon>Pseudomonadati</taxon>
        <taxon>Pseudomonadota</taxon>
        <taxon>Gammaproteobacteria</taxon>
        <taxon>Alteromonadales</taxon>
        <taxon>Shewanellaceae</taxon>
        <taxon>Shewanella</taxon>
    </lineage>
</organism>
<dbReference type="RefSeq" id="WP_011758573.1">
    <property type="nucleotide sequence ID" value="NC_008700.1"/>
</dbReference>
<dbReference type="STRING" id="326297.Sama_0453"/>
<name>A1S2Q7_SHEAM</name>
<dbReference type="HOGENOM" id="CLU_172550_0_0_6"/>
<dbReference type="EMBL" id="CP000507">
    <property type="protein sequence ID" value="ABL98663.1"/>
    <property type="molecule type" value="Genomic_DNA"/>
</dbReference>
<keyword evidence="3" id="KW-1185">Reference proteome</keyword>
<feature type="chain" id="PRO_5002636385" evidence="1">
    <location>
        <begin position="18"/>
        <end position="98"/>
    </location>
</feature>
<keyword evidence="1" id="KW-0732">Signal</keyword>
<sequence length="98" mass="10419">MWRISSLLLCLCGASQAAEPLRDPTQPADFRTQAVGISQGSRLTSIINSPEAKYAVIGNRVLTLGDSIGNARITAIGSDSVSLSDGKTLRLFQAITER</sequence>
<dbReference type="AlphaFoldDB" id="A1S2Q7"/>
<feature type="signal peptide" evidence="1">
    <location>
        <begin position="1"/>
        <end position="17"/>
    </location>
</feature>
<protein>
    <submittedName>
        <fullName evidence="2">MSHA biogenesis protein MshK</fullName>
    </submittedName>
</protein>
<gene>
    <name evidence="2" type="ordered locus">Sama_0453</name>
</gene>
<reference evidence="2 3" key="1">
    <citation type="submission" date="2006-12" db="EMBL/GenBank/DDBJ databases">
        <title>Complete sequence of Shewanella amazonensis SB2B.</title>
        <authorList>
            <consortium name="US DOE Joint Genome Institute"/>
            <person name="Copeland A."/>
            <person name="Lucas S."/>
            <person name="Lapidus A."/>
            <person name="Barry K."/>
            <person name="Detter J.C."/>
            <person name="Glavina del Rio T."/>
            <person name="Hammon N."/>
            <person name="Israni S."/>
            <person name="Dalin E."/>
            <person name="Tice H."/>
            <person name="Pitluck S."/>
            <person name="Munk A.C."/>
            <person name="Brettin T."/>
            <person name="Bruce D."/>
            <person name="Han C."/>
            <person name="Tapia R."/>
            <person name="Gilna P."/>
            <person name="Schmutz J."/>
            <person name="Larimer F."/>
            <person name="Land M."/>
            <person name="Hauser L."/>
            <person name="Kyrpides N."/>
            <person name="Mikhailova N."/>
            <person name="Fredrickson J."/>
            <person name="Richardson P."/>
        </authorList>
    </citation>
    <scope>NUCLEOTIDE SEQUENCE [LARGE SCALE GENOMIC DNA]</scope>
    <source>
        <strain evidence="3">ATCC BAA-1098 / SB2B</strain>
    </source>
</reference>
<accession>A1S2Q7</accession>
<dbReference type="eggNOG" id="ENOG5033AIK">
    <property type="taxonomic scope" value="Bacteria"/>
</dbReference>
<evidence type="ECO:0000313" key="3">
    <source>
        <dbReference type="Proteomes" id="UP000009175"/>
    </source>
</evidence>
<dbReference type="OrthoDB" id="6400929at2"/>
<evidence type="ECO:0000313" key="2">
    <source>
        <dbReference type="EMBL" id="ABL98663.1"/>
    </source>
</evidence>
<dbReference type="Proteomes" id="UP000009175">
    <property type="component" value="Chromosome"/>
</dbReference>
<proteinExistence type="predicted"/>
<evidence type="ECO:0000256" key="1">
    <source>
        <dbReference type="SAM" id="SignalP"/>
    </source>
</evidence>